<dbReference type="PROSITE" id="PS51029">
    <property type="entry name" value="MADF"/>
    <property type="match status" value="1"/>
</dbReference>
<dbReference type="GO" id="GO:0005634">
    <property type="term" value="C:nucleus"/>
    <property type="evidence" value="ECO:0007669"/>
    <property type="project" value="TreeGrafter"/>
</dbReference>
<feature type="domain" description="MADF" evidence="2">
    <location>
        <begin position="48"/>
        <end position="142"/>
    </location>
</feature>
<dbReference type="PANTHER" id="PTHR12243">
    <property type="entry name" value="MADF DOMAIN TRANSCRIPTION FACTOR"/>
    <property type="match status" value="1"/>
</dbReference>
<feature type="region of interest" description="Disordered" evidence="1">
    <location>
        <begin position="171"/>
        <end position="200"/>
    </location>
</feature>
<dbReference type="GO" id="GO:0005667">
    <property type="term" value="C:transcription regulator complex"/>
    <property type="evidence" value="ECO:0007669"/>
    <property type="project" value="TreeGrafter"/>
</dbReference>
<dbReference type="GO" id="GO:0006357">
    <property type="term" value="P:regulation of transcription by RNA polymerase II"/>
    <property type="evidence" value="ECO:0007669"/>
    <property type="project" value="TreeGrafter"/>
</dbReference>
<dbReference type="OrthoDB" id="6515516at2759"/>
<protein>
    <recommendedName>
        <fullName evidence="2">MADF domain-containing protein</fullName>
    </recommendedName>
</protein>
<proteinExistence type="predicted"/>
<dbReference type="AlphaFoldDB" id="A0A9J6HB52"/>
<sequence length="463" mass="51960">MTPPVGPAARAVGARGQICLVVCATFLHRGLRRTLVAASMNIVQVTERFVEAVRQFPFLFNKMHPEFKDKHAKRNRWDIIGTEFGLTGEQAAVKFKNLRDRWLKIVSAHDAKQKSGAPGKAGKVETKWALFDVLDSVLRDAPIYAKRRTDTPPSSAYLAREPGALAYERASWRPSTARTRSKRETGPHKRNRTVSKTGLPGAKFAHEPASIVQGLCKHGGPAIEPHVFKNIQGQLLHSETFTLGKEIVKEQGLPGKTVSLEHIQAVLEFDTDDDLKVANKLSDIYTSSGHFTKTKVNVAVQMFREAPPAIRYLIKIGEFEPEAEGAAWFLELVIVSKWYTLMSSRHPVVALSYFDRLKHEDAVKILELACTTFCRMNMGETAHWKPSQAGLLISTTVVLRLSEELLNKRGYRYLLRGRLIRIAENIFSIIRLRKAHPEQYDVKVLEVNCVSHSCNTAPSSYNL</sequence>
<evidence type="ECO:0000259" key="2">
    <source>
        <dbReference type="PROSITE" id="PS51029"/>
    </source>
</evidence>
<dbReference type="VEuPathDB" id="VectorBase:HLOH_052337"/>
<dbReference type="InterPro" id="IPR006578">
    <property type="entry name" value="MADF-dom"/>
</dbReference>
<accession>A0A9J6HB52</accession>
<evidence type="ECO:0000313" key="4">
    <source>
        <dbReference type="Proteomes" id="UP000821853"/>
    </source>
</evidence>
<dbReference type="InterPro" id="IPR039353">
    <property type="entry name" value="TF_Adf1"/>
</dbReference>
<dbReference type="PANTHER" id="PTHR12243:SF69">
    <property type="entry name" value="SI:CH73-59F11.3"/>
    <property type="match status" value="1"/>
</dbReference>
<dbReference type="Pfam" id="PF10545">
    <property type="entry name" value="MADF_DNA_bdg"/>
    <property type="match status" value="1"/>
</dbReference>
<gene>
    <name evidence="3" type="ORF">HPB48_025974</name>
</gene>
<name>A0A9J6HB52_HAELO</name>
<dbReference type="EMBL" id="JABSTR010001391">
    <property type="protein sequence ID" value="KAH9383997.1"/>
    <property type="molecule type" value="Genomic_DNA"/>
</dbReference>
<dbReference type="SMART" id="SM00595">
    <property type="entry name" value="MADF"/>
    <property type="match status" value="1"/>
</dbReference>
<comment type="caution">
    <text evidence="3">The sequence shown here is derived from an EMBL/GenBank/DDBJ whole genome shotgun (WGS) entry which is preliminary data.</text>
</comment>
<organism evidence="3 4">
    <name type="scientific">Haemaphysalis longicornis</name>
    <name type="common">Bush tick</name>
    <dbReference type="NCBI Taxonomy" id="44386"/>
    <lineage>
        <taxon>Eukaryota</taxon>
        <taxon>Metazoa</taxon>
        <taxon>Ecdysozoa</taxon>
        <taxon>Arthropoda</taxon>
        <taxon>Chelicerata</taxon>
        <taxon>Arachnida</taxon>
        <taxon>Acari</taxon>
        <taxon>Parasitiformes</taxon>
        <taxon>Ixodida</taxon>
        <taxon>Ixodoidea</taxon>
        <taxon>Ixodidae</taxon>
        <taxon>Haemaphysalinae</taxon>
        <taxon>Haemaphysalis</taxon>
    </lineage>
</organism>
<dbReference type="Proteomes" id="UP000821853">
    <property type="component" value="Unassembled WGS sequence"/>
</dbReference>
<evidence type="ECO:0000313" key="3">
    <source>
        <dbReference type="EMBL" id="KAH9383997.1"/>
    </source>
</evidence>
<evidence type="ECO:0000256" key="1">
    <source>
        <dbReference type="SAM" id="MobiDB-lite"/>
    </source>
</evidence>
<keyword evidence="4" id="KW-1185">Reference proteome</keyword>
<reference evidence="3 4" key="1">
    <citation type="journal article" date="2020" name="Cell">
        <title>Large-Scale Comparative Analyses of Tick Genomes Elucidate Their Genetic Diversity and Vector Capacities.</title>
        <authorList>
            <consortium name="Tick Genome and Microbiome Consortium (TIGMIC)"/>
            <person name="Jia N."/>
            <person name="Wang J."/>
            <person name="Shi W."/>
            <person name="Du L."/>
            <person name="Sun Y."/>
            <person name="Zhan W."/>
            <person name="Jiang J.F."/>
            <person name="Wang Q."/>
            <person name="Zhang B."/>
            <person name="Ji P."/>
            <person name="Bell-Sakyi L."/>
            <person name="Cui X.M."/>
            <person name="Yuan T.T."/>
            <person name="Jiang B.G."/>
            <person name="Yang W.F."/>
            <person name="Lam T.T."/>
            <person name="Chang Q.C."/>
            <person name="Ding S.J."/>
            <person name="Wang X.J."/>
            <person name="Zhu J.G."/>
            <person name="Ruan X.D."/>
            <person name="Zhao L."/>
            <person name="Wei J.T."/>
            <person name="Ye R.Z."/>
            <person name="Que T.C."/>
            <person name="Du C.H."/>
            <person name="Zhou Y.H."/>
            <person name="Cheng J.X."/>
            <person name="Dai P.F."/>
            <person name="Guo W.B."/>
            <person name="Han X.H."/>
            <person name="Huang E.J."/>
            <person name="Li L.F."/>
            <person name="Wei W."/>
            <person name="Gao Y.C."/>
            <person name="Liu J.Z."/>
            <person name="Shao H.Z."/>
            <person name="Wang X."/>
            <person name="Wang C.C."/>
            <person name="Yang T.C."/>
            <person name="Huo Q.B."/>
            <person name="Li W."/>
            <person name="Chen H.Y."/>
            <person name="Chen S.E."/>
            <person name="Zhou L.G."/>
            <person name="Ni X.B."/>
            <person name="Tian J.H."/>
            <person name="Sheng Y."/>
            <person name="Liu T."/>
            <person name="Pan Y.S."/>
            <person name="Xia L.Y."/>
            <person name="Li J."/>
            <person name="Zhao F."/>
            <person name="Cao W.C."/>
        </authorList>
    </citation>
    <scope>NUCLEOTIDE SEQUENCE [LARGE SCALE GENOMIC DNA]</scope>
    <source>
        <strain evidence="3">HaeL-2018</strain>
    </source>
</reference>